<reference evidence="2 3" key="1">
    <citation type="submission" date="2024-07" db="EMBL/GenBank/DDBJ databases">
        <authorList>
            <person name="Akdeniz Z."/>
        </authorList>
    </citation>
    <scope>NUCLEOTIDE SEQUENCE [LARGE SCALE GENOMIC DNA]</scope>
</reference>
<comment type="caution">
    <text evidence="2">The sequence shown here is derived from an EMBL/GenBank/DDBJ whole genome shotgun (WGS) entry which is preliminary data.</text>
</comment>
<evidence type="ECO:0000313" key="2">
    <source>
        <dbReference type="EMBL" id="CAL6062213.1"/>
    </source>
</evidence>
<sequence>MNELNEVPFPTLMFCTVVFEIWMLEYAYPIIPPAFNPDLTALFITVLYQITTKELQKPIKPPVYQADYIWLFCTVLFEMVQLSDVCEATKAEIYLPVFSFTSTLVIMFRILVQMQAFVIEPITPTQLSLSALCISALCILINILDYQI</sequence>
<feature type="transmembrane region" description="Helical" evidence="1">
    <location>
        <begin position="124"/>
        <end position="144"/>
    </location>
</feature>
<organism evidence="2 3">
    <name type="scientific">Hexamita inflata</name>
    <dbReference type="NCBI Taxonomy" id="28002"/>
    <lineage>
        <taxon>Eukaryota</taxon>
        <taxon>Metamonada</taxon>
        <taxon>Diplomonadida</taxon>
        <taxon>Hexamitidae</taxon>
        <taxon>Hexamitinae</taxon>
        <taxon>Hexamita</taxon>
    </lineage>
</organism>
<keyword evidence="1" id="KW-0812">Transmembrane</keyword>
<name>A0ABP1KIK2_9EUKA</name>
<feature type="transmembrane region" description="Helical" evidence="1">
    <location>
        <begin position="93"/>
        <end position="112"/>
    </location>
</feature>
<keyword evidence="1" id="KW-0472">Membrane</keyword>
<keyword evidence="3" id="KW-1185">Reference proteome</keyword>
<evidence type="ECO:0000313" key="3">
    <source>
        <dbReference type="Proteomes" id="UP001642409"/>
    </source>
</evidence>
<accession>A0ABP1KIK2</accession>
<proteinExistence type="predicted"/>
<protein>
    <submittedName>
        <fullName evidence="2">Hypothetical_protein</fullName>
    </submittedName>
</protein>
<evidence type="ECO:0000256" key="1">
    <source>
        <dbReference type="SAM" id="Phobius"/>
    </source>
</evidence>
<keyword evidence="1" id="KW-1133">Transmembrane helix</keyword>
<dbReference type="Proteomes" id="UP001642409">
    <property type="component" value="Unassembled WGS sequence"/>
</dbReference>
<dbReference type="EMBL" id="CAXDID020000238">
    <property type="protein sequence ID" value="CAL6062213.1"/>
    <property type="molecule type" value="Genomic_DNA"/>
</dbReference>
<feature type="transmembrane region" description="Helical" evidence="1">
    <location>
        <begin position="7"/>
        <end position="24"/>
    </location>
</feature>
<feature type="transmembrane region" description="Helical" evidence="1">
    <location>
        <begin position="30"/>
        <end position="51"/>
    </location>
</feature>
<gene>
    <name evidence="2" type="ORF">HINF_LOCUS50081</name>
</gene>